<dbReference type="SUPFAM" id="SSF48452">
    <property type="entry name" value="TPR-like"/>
    <property type="match status" value="1"/>
</dbReference>
<dbReference type="RefSeq" id="WP_130348599.1">
    <property type="nucleotide sequence ID" value="NZ_SGWQ01000017.1"/>
</dbReference>
<dbReference type="EMBL" id="SGWQ01000017">
    <property type="protein sequence ID" value="RZS30375.1"/>
    <property type="molecule type" value="Genomic_DNA"/>
</dbReference>
<dbReference type="Pfam" id="PF13401">
    <property type="entry name" value="AAA_22"/>
    <property type="match status" value="1"/>
</dbReference>
<proteinExistence type="inferred from homology"/>
<evidence type="ECO:0000256" key="4">
    <source>
        <dbReference type="ARBA" id="ARBA00023163"/>
    </source>
</evidence>
<sequence length="411" mass="44241">MRQSGGTTFAVLGTVEMRDAGGEMISVGRPGRRALLALMLLRANRVVTVDDIVRQLWGDQPPATARAQVHALVSALRQAIPGGRDVLCTHDQGYVLRVEPDALDLLRFEHGLAHASVEQDKSVAAAAFRSALRLWRGTPFTGVDAAFVDRVRRRLDEQRLHALEQVIDIELGLGRHTEVIGELTELVAAHPRRERLHRRLMLALYRDGRAAEAMDAYRACQAALAEAGVSPSAKLDALAKRVLGSDRTLNLVSRKGNSRLPDAPANVPHDERLGELLSDVDGAPRITAITGPPAAGKSALAVAWAHQVAGRFADGVLYVDLAATPDPADALAELLDGLGVTEHPEDLAERAALFRSTVHGMRALLVLDNARDTAQVRNLLPGSDSCVVVVTSRDRLAGLAARFGARRLELS</sequence>
<keyword evidence="3 5" id="KW-0238">DNA-binding</keyword>
<dbReference type="PANTHER" id="PTHR35807:SF1">
    <property type="entry name" value="TRANSCRIPTIONAL REGULATOR REDD"/>
    <property type="match status" value="1"/>
</dbReference>
<dbReference type="InterPro" id="IPR005158">
    <property type="entry name" value="BTAD"/>
</dbReference>
<evidence type="ECO:0000256" key="2">
    <source>
        <dbReference type="ARBA" id="ARBA00023015"/>
    </source>
</evidence>
<comment type="caution">
    <text evidence="7">The sequence shown here is derived from an EMBL/GenBank/DDBJ whole genome shotgun (WGS) entry which is preliminary data.</text>
</comment>
<dbReference type="PROSITE" id="PS51755">
    <property type="entry name" value="OMPR_PHOB"/>
    <property type="match status" value="1"/>
</dbReference>
<evidence type="ECO:0000259" key="6">
    <source>
        <dbReference type="PROSITE" id="PS51755"/>
    </source>
</evidence>
<dbReference type="CDD" id="cd15831">
    <property type="entry name" value="BTAD"/>
    <property type="match status" value="1"/>
</dbReference>
<name>A0A4Q7KCL6_9PSEU</name>
<dbReference type="InterPro" id="IPR036388">
    <property type="entry name" value="WH-like_DNA-bd_sf"/>
</dbReference>
<evidence type="ECO:0000256" key="3">
    <source>
        <dbReference type="ARBA" id="ARBA00023125"/>
    </source>
</evidence>
<dbReference type="Pfam" id="PF03704">
    <property type="entry name" value="BTAD"/>
    <property type="match status" value="1"/>
</dbReference>
<keyword evidence="2" id="KW-0805">Transcription regulation</keyword>
<dbReference type="InterPro" id="IPR049945">
    <property type="entry name" value="AAA_22"/>
</dbReference>
<dbReference type="SUPFAM" id="SSF52540">
    <property type="entry name" value="P-loop containing nucleoside triphosphate hydrolases"/>
    <property type="match status" value="1"/>
</dbReference>
<dbReference type="InterPro" id="IPR011990">
    <property type="entry name" value="TPR-like_helical_dom_sf"/>
</dbReference>
<dbReference type="Proteomes" id="UP000294257">
    <property type="component" value="Unassembled WGS sequence"/>
</dbReference>
<dbReference type="SMART" id="SM01043">
    <property type="entry name" value="BTAD"/>
    <property type="match status" value="1"/>
</dbReference>
<dbReference type="GO" id="GO:0003677">
    <property type="term" value="F:DNA binding"/>
    <property type="evidence" value="ECO:0007669"/>
    <property type="project" value="UniProtKB-UniRule"/>
</dbReference>
<evidence type="ECO:0000313" key="8">
    <source>
        <dbReference type="Proteomes" id="UP000294257"/>
    </source>
</evidence>
<feature type="DNA-binding region" description="OmpR/PhoB-type" evidence="5">
    <location>
        <begin position="1"/>
        <end position="98"/>
    </location>
</feature>
<gene>
    <name evidence="7" type="ORF">EV193_11773</name>
</gene>
<dbReference type="InterPro" id="IPR027417">
    <property type="entry name" value="P-loop_NTPase"/>
</dbReference>
<reference evidence="7 8" key="1">
    <citation type="submission" date="2019-02" db="EMBL/GenBank/DDBJ databases">
        <title>Genomic Encyclopedia of Type Strains, Phase IV (KMG-IV): sequencing the most valuable type-strain genomes for metagenomic binning, comparative biology and taxonomic classification.</title>
        <authorList>
            <person name="Goeker M."/>
        </authorList>
    </citation>
    <scope>NUCLEOTIDE SEQUENCE [LARGE SCALE GENOMIC DNA]</scope>
    <source>
        <strain evidence="7 8">DSM 101727</strain>
    </source>
</reference>
<dbReference type="OrthoDB" id="3697347at2"/>
<dbReference type="SUPFAM" id="SSF46894">
    <property type="entry name" value="C-terminal effector domain of the bipartite response regulators"/>
    <property type="match status" value="1"/>
</dbReference>
<dbReference type="GO" id="GO:0006355">
    <property type="term" value="P:regulation of DNA-templated transcription"/>
    <property type="evidence" value="ECO:0007669"/>
    <property type="project" value="InterPro"/>
</dbReference>
<dbReference type="GO" id="GO:0016887">
    <property type="term" value="F:ATP hydrolysis activity"/>
    <property type="evidence" value="ECO:0007669"/>
    <property type="project" value="InterPro"/>
</dbReference>
<feature type="domain" description="OmpR/PhoB-type" evidence="6">
    <location>
        <begin position="1"/>
        <end position="98"/>
    </location>
</feature>
<dbReference type="GO" id="GO:0000160">
    <property type="term" value="P:phosphorelay signal transduction system"/>
    <property type="evidence" value="ECO:0007669"/>
    <property type="project" value="InterPro"/>
</dbReference>
<comment type="similarity">
    <text evidence="1">Belongs to the AfsR/DnrI/RedD regulatory family.</text>
</comment>
<dbReference type="Gene3D" id="1.25.40.10">
    <property type="entry name" value="Tetratricopeptide repeat domain"/>
    <property type="match status" value="1"/>
</dbReference>
<dbReference type="SMART" id="SM00862">
    <property type="entry name" value="Trans_reg_C"/>
    <property type="match status" value="1"/>
</dbReference>
<dbReference type="Gene3D" id="3.40.50.300">
    <property type="entry name" value="P-loop containing nucleotide triphosphate hydrolases"/>
    <property type="match status" value="1"/>
</dbReference>
<keyword evidence="4" id="KW-0804">Transcription</keyword>
<dbReference type="InterPro" id="IPR016032">
    <property type="entry name" value="Sig_transdc_resp-reg_C-effctor"/>
</dbReference>
<organism evidence="7 8">
    <name type="scientific">Herbihabitans rhizosphaerae</name>
    <dbReference type="NCBI Taxonomy" id="1872711"/>
    <lineage>
        <taxon>Bacteria</taxon>
        <taxon>Bacillati</taxon>
        <taxon>Actinomycetota</taxon>
        <taxon>Actinomycetes</taxon>
        <taxon>Pseudonocardiales</taxon>
        <taxon>Pseudonocardiaceae</taxon>
        <taxon>Herbihabitans</taxon>
    </lineage>
</organism>
<keyword evidence="8" id="KW-1185">Reference proteome</keyword>
<dbReference type="PANTHER" id="PTHR35807">
    <property type="entry name" value="TRANSCRIPTIONAL REGULATOR REDD-RELATED"/>
    <property type="match status" value="1"/>
</dbReference>
<dbReference type="InterPro" id="IPR051677">
    <property type="entry name" value="AfsR-DnrI-RedD_regulator"/>
</dbReference>
<accession>A0A4Q7KCL6</accession>
<evidence type="ECO:0000313" key="7">
    <source>
        <dbReference type="EMBL" id="RZS30375.1"/>
    </source>
</evidence>
<protein>
    <submittedName>
        <fullName evidence="7">DNA-binding SARP family transcriptional activator</fullName>
    </submittedName>
</protein>
<dbReference type="Pfam" id="PF00486">
    <property type="entry name" value="Trans_reg_C"/>
    <property type="match status" value="1"/>
</dbReference>
<dbReference type="InterPro" id="IPR001867">
    <property type="entry name" value="OmpR/PhoB-type_DNA-bd"/>
</dbReference>
<dbReference type="Gene3D" id="1.10.10.10">
    <property type="entry name" value="Winged helix-like DNA-binding domain superfamily/Winged helix DNA-binding domain"/>
    <property type="match status" value="1"/>
</dbReference>
<evidence type="ECO:0000256" key="5">
    <source>
        <dbReference type="PROSITE-ProRule" id="PRU01091"/>
    </source>
</evidence>
<evidence type="ECO:0000256" key="1">
    <source>
        <dbReference type="ARBA" id="ARBA00005820"/>
    </source>
</evidence>
<dbReference type="AlphaFoldDB" id="A0A4Q7KCL6"/>